<feature type="chain" id="PRO_5017298035" description="TPM domain-containing protein" evidence="1">
    <location>
        <begin position="23"/>
        <end position="231"/>
    </location>
</feature>
<name>A0A1G6XWG4_9BACT</name>
<dbReference type="Gene3D" id="3.10.310.50">
    <property type="match status" value="1"/>
</dbReference>
<feature type="domain" description="TPM" evidence="2">
    <location>
        <begin position="32"/>
        <end position="155"/>
    </location>
</feature>
<evidence type="ECO:0000256" key="1">
    <source>
        <dbReference type="SAM" id="SignalP"/>
    </source>
</evidence>
<dbReference type="RefSeq" id="WP_092075718.1">
    <property type="nucleotide sequence ID" value="NZ_FNAQ01000001.1"/>
</dbReference>
<evidence type="ECO:0000259" key="2">
    <source>
        <dbReference type="Pfam" id="PF04536"/>
    </source>
</evidence>
<dbReference type="PANTHER" id="PTHR30373">
    <property type="entry name" value="UPF0603 PROTEIN YGCG"/>
    <property type="match status" value="1"/>
</dbReference>
<keyword evidence="4" id="KW-1185">Reference proteome</keyword>
<feature type="signal peptide" evidence="1">
    <location>
        <begin position="1"/>
        <end position="22"/>
    </location>
</feature>
<dbReference type="AlphaFoldDB" id="A0A1G6XWG4"/>
<dbReference type="Proteomes" id="UP000243205">
    <property type="component" value="Unassembled WGS sequence"/>
</dbReference>
<proteinExistence type="predicted"/>
<gene>
    <name evidence="3" type="ORF">SAMN05661003_101404</name>
</gene>
<keyword evidence="1" id="KW-0732">Signal</keyword>
<reference evidence="4" key="1">
    <citation type="submission" date="2016-10" db="EMBL/GenBank/DDBJ databases">
        <authorList>
            <person name="Varghese N."/>
            <person name="Submissions S."/>
        </authorList>
    </citation>
    <scope>NUCLEOTIDE SEQUENCE [LARGE SCALE GENOMIC DNA]</scope>
    <source>
        <strain evidence="4">DSM 8987</strain>
    </source>
</reference>
<dbReference type="EMBL" id="FNAQ01000001">
    <property type="protein sequence ID" value="SDD81757.1"/>
    <property type="molecule type" value="Genomic_DNA"/>
</dbReference>
<evidence type="ECO:0000313" key="4">
    <source>
        <dbReference type="Proteomes" id="UP000243205"/>
    </source>
</evidence>
<dbReference type="PANTHER" id="PTHR30373:SF2">
    <property type="entry name" value="UPF0603 PROTEIN YGCG"/>
    <property type="match status" value="1"/>
</dbReference>
<dbReference type="OrthoDB" id="9810918at2"/>
<evidence type="ECO:0000313" key="3">
    <source>
        <dbReference type="EMBL" id="SDD81757.1"/>
    </source>
</evidence>
<dbReference type="InterPro" id="IPR007621">
    <property type="entry name" value="TPM_dom"/>
</dbReference>
<dbReference type="STRING" id="57664.SAMN05661003_101404"/>
<sequence length="231" mass="24437">MALRRLAATLMLLVLLPLTAQATLPERLQHYVTDQADLLPPQTELQLEHFLEDFERSDSTQVAVVTVPSLAGRNLEQYSIELAQNSGLGQRGRDNGVLLLIARQERQVRIEVGKGLEGRLTDLLAGRIIDQEIVPQFRQGAYADGVLAGVTAICAAVRGEYQGSSRKAKKERDPLSLLLVLLFLAPALLPRGSRRSGGFWIGGGGFGGSSGGGGFSGGGGSFGGGGASGNW</sequence>
<accession>A0A1G6XWG4</accession>
<dbReference type="Pfam" id="PF04536">
    <property type="entry name" value="TPM_phosphatase"/>
    <property type="match status" value="1"/>
</dbReference>
<organism evidence="3 4">
    <name type="scientific">Desulfuromonas thiophila</name>
    <dbReference type="NCBI Taxonomy" id="57664"/>
    <lineage>
        <taxon>Bacteria</taxon>
        <taxon>Pseudomonadati</taxon>
        <taxon>Thermodesulfobacteriota</taxon>
        <taxon>Desulfuromonadia</taxon>
        <taxon>Desulfuromonadales</taxon>
        <taxon>Desulfuromonadaceae</taxon>
        <taxon>Desulfuromonas</taxon>
    </lineage>
</organism>
<protein>
    <recommendedName>
        <fullName evidence="2">TPM domain-containing protein</fullName>
    </recommendedName>
</protein>